<dbReference type="InterPro" id="IPR051916">
    <property type="entry name" value="GPI-anchor_lipid_remodeler"/>
</dbReference>
<dbReference type="SUPFAM" id="SSF56219">
    <property type="entry name" value="DNase I-like"/>
    <property type="match status" value="1"/>
</dbReference>
<comment type="caution">
    <text evidence="2">The sequence shown here is derived from an EMBL/GenBank/DDBJ whole genome shotgun (WGS) entry which is preliminary data.</text>
</comment>
<dbReference type="PANTHER" id="PTHR14859:SF1">
    <property type="entry name" value="PGAP2-INTERACTING PROTEIN"/>
    <property type="match status" value="1"/>
</dbReference>
<evidence type="ECO:0000259" key="1">
    <source>
        <dbReference type="Pfam" id="PF03372"/>
    </source>
</evidence>
<protein>
    <submittedName>
        <fullName evidence="2">Endonuclease/exonuclease/phosphatase family protein</fullName>
    </submittedName>
</protein>
<feature type="domain" description="Endonuclease/exonuclease/phosphatase" evidence="1">
    <location>
        <begin position="13"/>
        <end position="252"/>
    </location>
</feature>
<dbReference type="Gene3D" id="3.60.10.10">
    <property type="entry name" value="Endonuclease/exonuclease/phosphatase"/>
    <property type="match status" value="1"/>
</dbReference>
<dbReference type="EMBL" id="JBHTLX010000030">
    <property type="protein sequence ID" value="MFD1251018.1"/>
    <property type="molecule type" value="Genomic_DNA"/>
</dbReference>
<dbReference type="Pfam" id="PF03372">
    <property type="entry name" value="Exo_endo_phos"/>
    <property type="match status" value="1"/>
</dbReference>
<keyword evidence="2" id="KW-0540">Nuclease</keyword>
<keyword evidence="3" id="KW-1185">Reference proteome</keyword>
<dbReference type="Proteomes" id="UP001597229">
    <property type="component" value="Unassembled WGS sequence"/>
</dbReference>
<dbReference type="PANTHER" id="PTHR14859">
    <property type="entry name" value="CALCOFLUOR WHITE HYPERSENSITIVE PROTEIN PRECURSOR"/>
    <property type="match status" value="1"/>
</dbReference>
<dbReference type="InterPro" id="IPR005135">
    <property type="entry name" value="Endo/exonuclease/phosphatase"/>
</dbReference>
<name>A0ABW3W921_9ACTN</name>
<keyword evidence="2" id="KW-0378">Hydrolase</keyword>
<gene>
    <name evidence="2" type="ORF">ACFQ3F_24720</name>
</gene>
<dbReference type="RefSeq" id="WP_367920249.1">
    <property type="nucleotide sequence ID" value="NZ_BAABAC010000027.1"/>
</dbReference>
<dbReference type="InterPro" id="IPR036691">
    <property type="entry name" value="Endo/exonu/phosph_ase_sf"/>
</dbReference>
<evidence type="ECO:0000313" key="2">
    <source>
        <dbReference type="EMBL" id="MFD1251018.1"/>
    </source>
</evidence>
<organism evidence="2 3">
    <name type="scientific">Nocardioides ginsengisoli</name>
    <dbReference type="NCBI Taxonomy" id="363868"/>
    <lineage>
        <taxon>Bacteria</taxon>
        <taxon>Bacillati</taxon>
        <taxon>Actinomycetota</taxon>
        <taxon>Actinomycetes</taxon>
        <taxon>Propionibacteriales</taxon>
        <taxon>Nocardioidaceae</taxon>
        <taxon>Nocardioides</taxon>
    </lineage>
</organism>
<evidence type="ECO:0000313" key="3">
    <source>
        <dbReference type="Proteomes" id="UP001597229"/>
    </source>
</evidence>
<dbReference type="GO" id="GO:0004519">
    <property type="term" value="F:endonuclease activity"/>
    <property type="evidence" value="ECO:0007669"/>
    <property type="project" value="UniProtKB-KW"/>
</dbReference>
<accession>A0ABW3W921</accession>
<sequence length="277" mass="29989">MRVGTGDVMIRIATFNILNGRTQHDHDVDVAVLQDAVAELAPDVLALQEVDHLQHRSGRADLTALAADAMGAPHHRFVAALAGSPGATWTAATGDEHPDDAAYGIALLSRFPVAGWEVMRLPAPRTRVPMRFPGRTLPTWVRDEPRVAVAAEVRTPAGPLTVANTHLSFVRWWNGRQLTRLMGALRGSTRPLIVTGDLNMELDRAARLTGLQPLAAHPTFPADDPVEQLDHVLADPALPASSQAWRMRLSDHRALVVDVDLAAASRRTPAPRRTPPG</sequence>
<proteinExistence type="predicted"/>
<reference evidence="3" key="1">
    <citation type="journal article" date="2019" name="Int. J. Syst. Evol. Microbiol.">
        <title>The Global Catalogue of Microorganisms (GCM) 10K type strain sequencing project: providing services to taxonomists for standard genome sequencing and annotation.</title>
        <authorList>
            <consortium name="The Broad Institute Genomics Platform"/>
            <consortium name="The Broad Institute Genome Sequencing Center for Infectious Disease"/>
            <person name="Wu L."/>
            <person name="Ma J."/>
        </authorList>
    </citation>
    <scope>NUCLEOTIDE SEQUENCE [LARGE SCALE GENOMIC DNA]</scope>
    <source>
        <strain evidence="3">CCUG 52478</strain>
    </source>
</reference>
<keyword evidence="2" id="KW-0255">Endonuclease</keyword>